<dbReference type="GO" id="GO:0030420">
    <property type="term" value="P:establishment of competence for transformation"/>
    <property type="evidence" value="ECO:0007669"/>
    <property type="project" value="UniProtKB-KW"/>
</dbReference>
<accession>A0A2T4ZBT0</accession>
<dbReference type="PANTHER" id="PTHR30093">
    <property type="entry name" value="GENERAL SECRETION PATHWAY PROTEIN G"/>
    <property type="match status" value="1"/>
</dbReference>
<evidence type="ECO:0000256" key="1">
    <source>
        <dbReference type="ARBA" id="ARBA00004241"/>
    </source>
</evidence>
<name>A0A2T4ZBT0_9BACL</name>
<dbReference type="Pfam" id="PF07963">
    <property type="entry name" value="N_methyl"/>
    <property type="match status" value="1"/>
</dbReference>
<dbReference type="AlphaFoldDB" id="A0A2T4ZBT0"/>
<reference evidence="4 5" key="1">
    <citation type="submission" date="2018-04" db="EMBL/GenBank/DDBJ databases">
        <title>Genomic Encyclopedia of Archaeal and Bacterial Type Strains, Phase II (KMG-II): from individual species to whole genera.</title>
        <authorList>
            <person name="Goeker M."/>
        </authorList>
    </citation>
    <scope>NUCLEOTIDE SEQUENCE [LARGE SCALE GENOMIC DNA]</scope>
    <source>
        <strain evidence="4 5">DSM 45169</strain>
    </source>
</reference>
<organism evidence="4 5">
    <name type="scientific">Desmospora activa DSM 45169</name>
    <dbReference type="NCBI Taxonomy" id="1121389"/>
    <lineage>
        <taxon>Bacteria</taxon>
        <taxon>Bacillati</taxon>
        <taxon>Bacillota</taxon>
        <taxon>Bacilli</taxon>
        <taxon>Bacillales</taxon>
        <taxon>Thermoactinomycetaceae</taxon>
        <taxon>Desmospora</taxon>
    </lineage>
</organism>
<sequence length="120" mass="13318">MFLVAGYRVRQRIWNNERGFTLIEMLVVLFVIGIIIAIALPNLKAAGESAQAKSCEANRKLIGTQADNHYLETGNYPANVDQLQQRDYLRSTPVCPAKGKYSIHPNSSAEKRVSCSVHGD</sequence>
<dbReference type="Proteomes" id="UP000241639">
    <property type="component" value="Unassembled WGS sequence"/>
</dbReference>
<dbReference type="NCBIfam" id="TIGR02532">
    <property type="entry name" value="IV_pilin_GFxxxE"/>
    <property type="match status" value="1"/>
</dbReference>
<comment type="subcellular location">
    <subcellularLocation>
        <location evidence="1">Cell surface</location>
    </subcellularLocation>
</comment>
<dbReference type="EMBL" id="PZZP01000001">
    <property type="protein sequence ID" value="PTM59353.1"/>
    <property type="molecule type" value="Genomic_DNA"/>
</dbReference>
<dbReference type="SUPFAM" id="SSF54523">
    <property type="entry name" value="Pili subunits"/>
    <property type="match status" value="1"/>
</dbReference>
<dbReference type="PROSITE" id="PS00409">
    <property type="entry name" value="PROKAR_NTER_METHYL"/>
    <property type="match status" value="1"/>
</dbReference>
<comment type="caution">
    <text evidence="4">The sequence shown here is derived from an EMBL/GenBank/DDBJ whole genome shotgun (WGS) entry which is preliminary data.</text>
</comment>
<gene>
    <name evidence="4" type="ORF">C8J48_1966</name>
</gene>
<keyword evidence="5" id="KW-1185">Reference proteome</keyword>
<proteinExistence type="predicted"/>
<keyword evidence="2" id="KW-0178">Competence</keyword>
<evidence type="ECO:0000256" key="3">
    <source>
        <dbReference type="SAM" id="Phobius"/>
    </source>
</evidence>
<evidence type="ECO:0000256" key="2">
    <source>
        <dbReference type="ARBA" id="ARBA00023287"/>
    </source>
</evidence>
<dbReference type="Gene3D" id="3.30.700.10">
    <property type="entry name" value="Glycoprotein, Type 4 Pilin"/>
    <property type="match status" value="1"/>
</dbReference>
<keyword evidence="3" id="KW-0812">Transmembrane</keyword>
<dbReference type="GO" id="GO:0009986">
    <property type="term" value="C:cell surface"/>
    <property type="evidence" value="ECO:0007669"/>
    <property type="project" value="UniProtKB-SubCell"/>
</dbReference>
<keyword evidence="3" id="KW-1133">Transmembrane helix</keyword>
<evidence type="ECO:0000313" key="5">
    <source>
        <dbReference type="Proteomes" id="UP000241639"/>
    </source>
</evidence>
<dbReference type="InterPro" id="IPR045584">
    <property type="entry name" value="Pilin-like"/>
</dbReference>
<feature type="transmembrane region" description="Helical" evidence="3">
    <location>
        <begin position="20"/>
        <end position="40"/>
    </location>
</feature>
<protein>
    <submittedName>
        <fullName evidence="4">General secretion pathway protein G</fullName>
    </submittedName>
</protein>
<dbReference type="InterPro" id="IPR012902">
    <property type="entry name" value="N_methyl_site"/>
</dbReference>
<keyword evidence="3" id="KW-0472">Membrane</keyword>
<evidence type="ECO:0000313" key="4">
    <source>
        <dbReference type="EMBL" id="PTM59353.1"/>
    </source>
</evidence>